<dbReference type="HOGENOM" id="CLU_3293634_0_0_10"/>
<sequence>MKWESFLLIFPIFVNGYKILVKGLPCGCRRRHGDLRHYSI</sequence>
<gene>
    <name evidence="1" type="ORF">HMPREF9441_02425</name>
</gene>
<evidence type="ECO:0000313" key="1">
    <source>
        <dbReference type="EMBL" id="EHG99712.1"/>
    </source>
</evidence>
<dbReference type="Proteomes" id="UP000003598">
    <property type="component" value="Unassembled WGS sequence"/>
</dbReference>
<keyword evidence="2" id="KW-1185">Reference proteome</keyword>
<dbReference type="EMBL" id="AFFY01000033">
    <property type="protein sequence ID" value="EHG99712.1"/>
    <property type="molecule type" value="Genomic_DNA"/>
</dbReference>
<comment type="caution">
    <text evidence="1">The sequence shown here is derived from an EMBL/GenBank/DDBJ whole genome shotgun (WGS) entry which is preliminary data.</text>
</comment>
<evidence type="ECO:0000313" key="2">
    <source>
        <dbReference type="Proteomes" id="UP000003598"/>
    </source>
</evidence>
<name>G5SSS5_9BACT</name>
<protein>
    <submittedName>
        <fullName evidence="1">Uncharacterized protein</fullName>
    </submittedName>
</protein>
<dbReference type="AlphaFoldDB" id="G5SSS5"/>
<reference evidence="1 2" key="1">
    <citation type="submission" date="2011-03" db="EMBL/GenBank/DDBJ databases">
        <authorList>
            <person name="Weinstock G."/>
            <person name="Sodergren E."/>
            <person name="Clifton S."/>
            <person name="Fulton L."/>
            <person name="Fulton B."/>
            <person name="Courtney L."/>
            <person name="Fronick C."/>
            <person name="Harrison M."/>
            <person name="Strong C."/>
            <person name="Farmer C."/>
            <person name="Delahaunty K."/>
            <person name="Markovic C."/>
            <person name="Hall O."/>
            <person name="Minx P."/>
            <person name="Tomlinson C."/>
            <person name="Mitreva M."/>
            <person name="Hou S."/>
            <person name="Chen J."/>
            <person name="Wollam A."/>
            <person name="Pepin K.H."/>
            <person name="Johnson M."/>
            <person name="Bhonagiri V."/>
            <person name="Zhang X."/>
            <person name="Suruliraj S."/>
            <person name="Warren W."/>
            <person name="Chinwalla A."/>
            <person name="Mardis E.R."/>
            <person name="Wilson R.K."/>
        </authorList>
    </citation>
    <scope>NUCLEOTIDE SEQUENCE [LARGE SCALE GENOMIC DNA]</scope>
    <source>
        <strain evidence="1 2">YIT 11840</strain>
    </source>
</reference>
<organism evidence="1 2">
    <name type="scientific">Paraprevotella clara YIT 11840</name>
    <dbReference type="NCBI Taxonomy" id="762968"/>
    <lineage>
        <taxon>Bacteria</taxon>
        <taxon>Pseudomonadati</taxon>
        <taxon>Bacteroidota</taxon>
        <taxon>Bacteroidia</taxon>
        <taxon>Bacteroidales</taxon>
        <taxon>Prevotellaceae</taxon>
        <taxon>Paraprevotella</taxon>
    </lineage>
</organism>
<accession>G5SSS5</accession>
<dbReference type="STRING" id="762968.HMPREF9441_02425"/>
<proteinExistence type="predicted"/>